<dbReference type="OrthoDB" id="128154at2759"/>
<reference evidence="2" key="1">
    <citation type="submission" date="2023-04" db="EMBL/GenBank/DDBJ databases">
        <title>Phytophthora fragariaefolia NBRC 109709.</title>
        <authorList>
            <person name="Ichikawa N."/>
            <person name="Sato H."/>
            <person name="Tonouchi N."/>
        </authorList>
    </citation>
    <scope>NUCLEOTIDE SEQUENCE</scope>
    <source>
        <strain evidence="2">NBRC 109709</strain>
    </source>
</reference>
<name>A0A9W6YDE6_9STRA</name>
<dbReference type="EMBL" id="BSXT01005044">
    <property type="protein sequence ID" value="GMF59474.1"/>
    <property type="molecule type" value="Genomic_DNA"/>
</dbReference>
<gene>
    <name evidence="2" type="ORF">Pfra01_002569600</name>
</gene>
<evidence type="ECO:0000313" key="3">
    <source>
        <dbReference type="Proteomes" id="UP001165121"/>
    </source>
</evidence>
<evidence type="ECO:0000256" key="1">
    <source>
        <dbReference type="SAM" id="MobiDB-lite"/>
    </source>
</evidence>
<dbReference type="Proteomes" id="UP001165121">
    <property type="component" value="Unassembled WGS sequence"/>
</dbReference>
<feature type="compositionally biased region" description="Polar residues" evidence="1">
    <location>
        <begin position="1"/>
        <end position="14"/>
    </location>
</feature>
<comment type="caution">
    <text evidence="2">The sequence shown here is derived from an EMBL/GenBank/DDBJ whole genome shotgun (WGS) entry which is preliminary data.</text>
</comment>
<organism evidence="2 3">
    <name type="scientific">Phytophthora fragariaefolia</name>
    <dbReference type="NCBI Taxonomy" id="1490495"/>
    <lineage>
        <taxon>Eukaryota</taxon>
        <taxon>Sar</taxon>
        <taxon>Stramenopiles</taxon>
        <taxon>Oomycota</taxon>
        <taxon>Peronosporomycetes</taxon>
        <taxon>Peronosporales</taxon>
        <taxon>Peronosporaceae</taxon>
        <taxon>Phytophthora</taxon>
    </lineage>
</organism>
<dbReference type="AlphaFoldDB" id="A0A9W6YDE6"/>
<accession>A0A9W6YDE6</accession>
<proteinExistence type="predicted"/>
<keyword evidence="3" id="KW-1185">Reference proteome</keyword>
<feature type="region of interest" description="Disordered" evidence="1">
    <location>
        <begin position="1"/>
        <end position="33"/>
    </location>
</feature>
<feature type="region of interest" description="Disordered" evidence="1">
    <location>
        <begin position="272"/>
        <end position="302"/>
    </location>
</feature>
<feature type="compositionally biased region" description="Basic and acidic residues" evidence="1">
    <location>
        <begin position="15"/>
        <end position="25"/>
    </location>
</feature>
<sequence>MYKSSPRVSLSQSHDYSRKAMEGESGKTFTESYQLEEKHLMTSTAVRQYVGEPRKQDEDHDADTQLLSYTTSPRPTWTQPNLEVNGRRVISLPDRHDAEADGVITAGIPSPSRKKADAAGVITGGDDGFRNRLVHTRFPWLDDCMLLVAGHRPLYFKKKEMKFEHTIRSSPDALAVAWSAFVDSMVKDEEGWMRGFTKVKSSFMDYDVDGDKIREHEQCVVEQVPCCVTMEQRRPMRDMDTPKTITVTCRSVTSTTYASFDIGGACAGEVTNATSSDSHTDEHAVFTSNEEPSGDDGDENQDTHQVTAELSDGEFPCSIGRLSYHKRGSFMER</sequence>
<evidence type="ECO:0000313" key="2">
    <source>
        <dbReference type="EMBL" id="GMF59474.1"/>
    </source>
</evidence>
<protein>
    <submittedName>
        <fullName evidence="2">Unnamed protein product</fullName>
    </submittedName>
</protein>